<dbReference type="InterPro" id="IPR009057">
    <property type="entry name" value="Homeodomain-like_sf"/>
</dbReference>
<evidence type="ECO:0000313" key="19">
    <source>
        <dbReference type="Proteomes" id="UP000252733"/>
    </source>
</evidence>
<dbReference type="Proteomes" id="UP000252733">
    <property type="component" value="Unassembled WGS sequence"/>
</dbReference>
<dbReference type="GO" id="GO:0003700">
    <property type="term" value="F:DNA-binding transcription factor activity"/>
    <property type="evidence" value="ECO:0007669"/>
    <property type="project" value="InterPro"/>
</dbReference>
<evidence type="ECO:0000256" key="12">
    <source>
        <dbReference type="PROSITE-ProRule" id="PRU00169"/>
    </source>
</evidence>
<dbReference type="SUPFAM" id="SSF55874">
    <property type="entry name" value="ATPase domain of HSP90 chaperone/DNA topoisomerase II/histidine kinase"/>
    <property type="match status" value="1"/>
</dbReference>
<feature type="chain" id="PRO_5016595173" description="histidine kinase" evidence="14">
    <location>
        <begin position="25"/>
        <end position="1382"/>
    </location>
</feature>
<evidence type="ECO:0000256" key="6">
    <source>
        <dbReference type="ARBA" id="ARBA00022777"/>
    </source>
</evidence>
<proteinExistence type="predicted"/>
<reference evidence="18 19" key="1">
    <citation type="submission" date="2018-07" db="EMBL/GenBank/DDBJ databases">
        <title>Freshwater and sediment microbial communities from various areas in North America, analyzing microbe dynamics in response to fracking.</title>
        <authorList>
            <person name="Lamendella R."/>
        </authorList>
    </citation>
    <scope>NUCLEOTIDE SEQUENCE [LARGE SCALE GENOMIC DNA]</scope>
    <source>
        <strain evidence="18 19">160A</strain>
    </source>
</reference>
<dbReference type="Pfam" id="PF07494">
    <property type="entry name" value="Reg_prop"/>
    <property type="match status" value="7"/>
</dbReference>
<evidence type="ECO:0000256" key="4">
    <source>
        <dbReference type="ARBA" id="ARBA00022679"/>
    </source>
</evidence>
<keyword evidence="13" id="KW-0472">Membrane</keyword>
<dbReference type="InterPro" id="IPR018060">
    <property type="entry name" value="HTH_AraC"/>
</dbReference>
<dbReference type="InterPro" id="IPR036890">
    <property type="entry name" value="HATPase_C_sf"/>
</dbReference>
<keyword evidence="11" id="KW-0804">Transcription</keyword>
<dbReference type="FunFam" id="3.30.565.10:FF:000037">
    <property type="entry name" value="Hybrid sensor histidine kinase/response regulator"/>
    <property type="match status" value="1"/>
</dbReference>
<evidence type="ECO:0000256" key="9">
    <source>
        <dbReference type="ARBA" id="ARBA00023015"/>
    </source>
</evidence>
<dbReference type="PROSITE" id="PS50110">
    <property type="entry name" value="RESPONSE_REGULATORY"/>
    <property type="match status" value="1"/>
</dbReference>
<keyword evidence="7" id="KW-0067">ATP-binding</keyword>
<keyword evidence="6 18" id="KW-0418">Kinase</keyword>
<evidence type="ECO:0000256" key="10">
    <source>
        <dbReference type="ARBA" id="ARBA00023125"/>
    </source>
</evidence>
<dbReference type="Pfam" id="PF00072">
    <property type="entry name" value="Response_reg"/>
    <property type="match status" value="1"/>
</dbReference>
<dbReference type="PANTHER" id="PTHR43547:SF2">
    <property type="entry name" value="HYBRID SIGNAL TRANSDUCTION HISTIDINE KINASE C"/>
    <property type="match status" value="1"/>
</dbReference>
<dbReference type="Gene3D" id="1.10.287.130">
    <property type="match status" value="1"/>
</dbReference>
<dbReference type="PRINTS" id="PR00344">
    <property type="entry name" value="BCTRLSENSOR"/>
</dbReference>
<dbReference type="InterPro" id="IPR013783">
    <property type="entry name" value="Ig-like_fold"/>
</dbReference>
<dbReference type="RefSeq" id="WP_114436220.1">
    <property type="nucleotide sequence ID" value="NZ_QPIZ01000002.1"/>
</dbReference>
<name>A0A368VCQ4_9BACT</name>
<comment type="catalytic activity">
    <reaction evidence="1">
        <text>ATP + protein L-histidine = ADP + protein N-phospho-L-histidine.</text>
        <dbReference type="EC" id="2.7.13.3"/>
    </reaction>
</comment>
<feature type="transmembrane region" description="Helical" evidence="13">
    <location>
        <begin position="818"/>
        <end position="836"/>
    </location>
</feature>
<dbReference type="PROSITE" id="PS01124">
    <property type="entry name" value="HTH_ARAC_FAMILY_2"/>
    <property type="match status" value="1"/>
</dbReference>
<dbReference type="SMART" id="SM00342">
    <property type="entry name" value="HTH_ARAC"/>
    <property type="match status" value="1"/>
</dbReference>
<evidence type="ECO:0000256" key="5">
    <source>
        <dbReference type="ARBA" id="ARBA00022741"/>
    </source>
</evidence>
<dbReference type="Pfam" id="PF02518">
    <property type="entry name" value="HATPase_c"/>
    <property type="match status" value="1"/>
</dbReference>
<evidence type="ECO:0000256" key="3">
    <source>
        <dbReference type="ARBA" id="ARBA00022553"/>
    </source>
</evidence>
<dbReference type="SUPFAM" id="SSF46689">
    <property type="entry name" value="Homeodomain-like"/>
    <property type="match status" value="1"/>
</dbReference>
<keyword evidence="9" id="KW-0805">Transcription regulation</keyword>
<dbReference type="Pfam" id="PF12833">
    <property type="entry name" value="HTH_18"/>
    <property type="match status" value="1"/>
</dbReference>
<dbReference type="SMART" id="SM00448">
    <property type="entry name" value="REC"/>
    <property type="match status" value="1"/>
</dbReference>
<dbReference type="InterPro" id="IPR004358">
    <property type="entry name" value="Sig_transdc_His_kin-like_C"/>
</dbReference>
<comment type="caution">
    <text evidence="18">The sequence shown here is derived from an EMBL/GenBank/DDBJ whole genome shotgun (WGS) entry which is preliminary data.</text>
</comment>
<dbReference type="PROSITE" id="PS00041">
    <property type="entry name" value="HTH_ARAC_FAMILY_1"/>
    <property type="match status" value="1"/>
</dbReference>
<dbReference type="InterPro" id="IPR011123">
    <property type="entry name" value="Y_Y_Y"/>
</dbReference>
<dbReference type="CDD" id="cd00082">
    <property type="entry name" value="HisKA"/>
    <property type="match status" value="1"/>
</dbReference>
<feature type="domain" description="Response regulatory" evidence="17">
    <location>
        <begin position="1136"/>
        <end position="1251"/>
    </location>
</feature>
<evidence type="ECO:0000259" key="16">
    <source>
        <dbReference type="PROSITE" id="PS50109"/>
    </source>
</evidence>
<organism evidence="18 19">
    <name type="scientific">Marinilabilia salmonicolor</name>
    <dbReference type="NCBI Taxonomy" id="989"/>
    <lineage>
        <taxon>Bacteria</taxon>
        <taxon>Pseudomonadati</taxon>
        <taxon>Bacteroidota</taxon>
        <taxon>Bacteroidia</taxon>
        <taxon>Marinilabiliales</taxon>
        <taxon>Marinilabiliaceae</taxon>
        <taxon>Marinilabilia</taxon>
    </lineage>
</organism>
<keyword evidence="13" id="KW-1133">Transmembrane helix</keyword>
<dbReference type="SMART" id="SM00387">
    <property type="entry name" value="HATPase_c"/>
    <property type="match status" value="1"/>
</dbReference>
<dbReference type="Gene3D" id="2.60.40.10">
    <property type="entry name" value="Immunoglobulins"/>
    <property type="match status" value="1"/>
</dbReference>
<dbReference type="GO" id="GO:0000155">
    <property type="term" value="F:phosphorelay sensor kinase activity"/>
    <property type="evidence" value="ECO:0007669"/>
    <property type="project" value="InterPro"/>
</dbReference>
<dbReference type="Gene3D" id="1.10.10.60">
    <property type="entry name" value="Homeodomain-like"/>
    <property type="match status" value="1"/>
</dbReference>
<keyword evidence="4" id="KW-0808">Transferase</keyword>
<dbReference type="InterPro" id="IPR003594">
    <property type="entry name" value="HATPase_dom"/>
</dbReference>
<evidence type="ECO:0000256" key="14">
    <source>
        <dbReference type="SAM" id="SignalP"/>
    </source>
</evidence>
<evidence type="ECO:0000313" key="18">
    <source>
        <dbReference type="EMBL" id="RCW38896.1"/>
    </source>
</evidence>
<gene>
    <name evidence="18" type="ORF">DFO77_10250</name>
</gene>
<evidence type="ECO:0000256" key="8">
    <source>
        <dbReference type="ARBA" id="ARBA00023012"/>
    </source>
</evidence>
<keyword evidence="10" id="KW-0238">DNA-binding</keyword>
<keyword evidence="19" id="KW-1185">Reference proteome</keyword>
<evidence type="ECO:0000256" key="13">
    <source>
        <dbReference type="SAM" id="Phobius"/>
    </source>
</evidence>
<dbReference type="Pfam" id="PF07495">
    <property type="entry name" value="Y_Y_Y"/>
    <property type="match status" value="1"/>
</dbReference>
<keyword evidence="14" id="KW-0732">Signal</keyword>
<evidence type="ECO:0000256" key="11">
    <source>
        <dbReference type="ARBA" id="ARBA00023163"/>
    </source>
</evidence>
<sequence length="1382" mass="156699">MNTILKYLSATYLLATTLFFNSVAQESPLNNYDIDIINSTQGLPSDDVKDVFQDSKGFLWFCTTEGLIRFDGYVLKTFSIANHHSKGLITNLFNNILEDSNGYLWCATDRGVARLNRTDESFTFFNTQSPPPFTLSYDVIETIVIDEFDHIWIGSSGAGVDVLDPEKGIIKKYNIATGTAGMNSDWITNIFKDANNNIWISSWKGALTHINKTNNTVKSWKKEDIPLELQHFSPFAMTQQGENNYWLGLWEEGIINFKYEEDSIIIKKHIKFDNNEFDAAENIIFDLTFDKDGNLWVGSPTGLAISQNPQQLKPVFTKFTTKSNSIKLSHNEAFSILCDASGLIWVGTSGGGVNKIDNKIKLFNSMHITAETESPGSQSISSFIKTNAGDLLIGVKSMGFGVFNLKNRSFTQYNRIPRFKNLPQDLNTVNCFFQDSKGFLWLGTRYMGIIKFNPKTGEHLIINKNTPEYDFPSREIFDIHEDPFGHVWIGTENGLYKIVESTPDKFHNFFILRYATDVNNPTSLSSNRISKILIDNNNNLWAATFDGGINQAISDITQHYPLEFKRFQASKKDSNGLITDHILTLFKDSSGSIWVGSGGGGLFKWMPAQSEFISFAPYVAGDIIYAINEDSNNNIWIGTNRGLTKLNIMEKQVRSHFFLEENGLQGNIFNRGASFKDTEGNLYFGGNRGFNIFNPRDISPDNFIPPVVITNVKVMNKPVSITTSRDKPLILNHLENNFSVSFAALSYSQPENNKYSVLLDGLENEWRFMDADMRTLNYANLKPGEYTLMIKGSNSQGHWNPKPEELFIKVNPAPYKTWWAFTFYALIFGGIIFFIFRMERKNQQVIHALEIEHIERQKSDKLNIFKQGLFANISHEFLTPLSILGCLIDDWRHTHIAPNGKDLALAERNINRLNRLNRQFLYFSKSEIEQLPLSVSGGNLNKFTQFICDNFAPLARKKHIIFDYNINCPESNLWFDQEKIDIILYNLLSNAFKFTPKEGTITLNLSLSKTEDGTIANFEIQDTGEGISEEKQALIFDRYQSISGNNHQSGGFGIGLSLTKAMVETHKGTIRLKSIPGEGTTVSFFLPVNKKAFDKNEIAENRLEQIPATLMEAEDIEEETILRIKNLQQSFDHKPTVLLVEDNSDFRKLLKGSLESIFNIIEAPNGMIGYETAVNKKPNIIISDVVMPSMSGIELCKKIKANETTSHLNVILLTGKTSDEERAEGYRAGADSYIAKPFNLPTLLARMEALLEQQKRNQAFQKSFNPNKNKINDIHDELLIQAKDIIEKNISNPDFSVRQLAEKMSISNSMLYRKISELANINPNTFIRKMRMMKAAELLEENQLTVSEVAYQCGFKDVSYFGVTFKKDYGITPSQYQKSKKI</sequence>
<evidence type="ECO:0000256" key="2">
    <source>
        <dbReference type="ARBA" id="ARBA00012438"/>
    </source>
</evidence>
<dbReference type="InterPro" id="IPR005467">
    <property type="entry name" value="His_kinase_dom"/>
</dbReference>
<evidence type="ECO:0000259" key="17">
    <source>
        <dbReference type="PROSITE" id="PS50110"/>
    </source>
</evidence>
<dbReference type="SUPFAM" id="SSF63829">
    <property type="entry name" value="Calcium-dependent phosphotriesterase"/>
    <property type="match status" value="3"/>
</dbReference>
<evidence type="ECO:0000256" key="7">
    <source>
        <dbReference type="ARBA" id="ARBA00022840"/>
    </source>
</evidence>
<dbReference type="InterPro" id="IPR015943">
    <property type="entry name" value="WD40/YVTN_repeat-like_dom_sf"/>
</dbReference>
<dbReference type="EMBL" id="QPIZ01000002">
    <property type="protein sequence ID" value="RCW38896.1"/>
    <property type="molecule type" value="Genomic_DNA"/>
</dbReference>
<feature type="modified residue" description="4-aspartylphosphate" evidence="12">
    <location>
        <position position="1184"/>
    </location>
</feature>
<dbReference type="Gene3D" id="3.40.50.2300">
    <property type="match status" value="1"/>
</dbReference>
<protein>
    <recommendedName>
        <fullName evidence="2">histidine kinase</fullName>
        <ecNumber evidence="2">2.7.13.3</ecNumber>
    </recommendedName>
</protein>
<dbReference type="InterPro" id="IPR036097">
    <property type="entry name" value="HisK_dim/P_sf"/>
</dbReference>
<dbReference type="SUPFAM" id="SSF52172">
    <property type="entry name" value="CheY-like"/>
    <property type="match status" value="1"/>
</dbReference>
<evidence type="ECO:0000256" key="1">
    <source>
        <dbReference type="ARBA" id="ARBA00000085"/>
    </source>
</evidence>
<dbReference type="InterPro" id="IPR011006">
    <property type="entry name" value="CheY-like_superfamily"/>
</dbReference>
<feature type="domain" description="HTH araC/xylS-type" evidence="15">
    <location>
        <begin position="1280"/>
        <end position="1379"/>
    </location>
</feature>
<keyword evidence="13" id="KW-0812">Transmembrane</keyword>
<feature type="signal peptide" evidence="14">
    <location>
        <begin position="1"/>
        <end position="24"/>
    </location>
</feature>
<accession>A0A368VCQ4</accession>
<dbReference type="InterPro" id="IPR011110">
    <property type="entry name" value="Reg_prop"/>
</dbReference>
<keyword evidence="5" id="KW-0547">Nucleotide-binding</keyword>
<dbReference type="PROSITE" id="PS50109">
    <property type="entry name" value="HIS_KIN"/>
    <property type="match status" value="1"/>
</dbReference>
<dbReference type="InterPro" id="IPR003661">
    <property type="entry name" value="HisK_dim/P_dom"/>
</dbReference>
<dbReference type="Gene3D" id="3.30.565.10">
    <property type="entry name" value="Histidine kinase-like ATPase, C-terminal domain"/>
    <property type="match status" value="1"/>
</dbReference>
<dbReference type="GO" id="GO:0043565">
    <property type="term" value="F:sequence-specific DNA binding"/>
    <property type="evidence" value="ECO:0007669"/>
    <property type="project" value="InterPro"/>
</dbReference>
<dbReference type="GO" id="GO:0005524">
    <property type="term" value="F:ATP binding"/>
    <property type="evidence" value="ECO:0007669"/>
    <property type="project" value="UniProtKB-KW"/>
</dbReference>
<dbReference type="InterPro" id="IPR018062">
    <property type="entry name" value="HTH_AraC-typ_CS"/>
</dbReference>
<dbReference type="PANTHER" id="PTHR43547">
    <property type="entry name" value="TWO-COMPONENT HISTIDINE KINASE"/>
    <property type="match status" value="1"/>
</dbReference>
<feature type="domain" description="Histidine kinase" evidence="16">
    <location>
        <begin position="872"/>
        <end position="1090"/>
    </location>
</feature>
<evidence type="ECO:0000259" key="15">
    <source>
        <dbReference type="PROSITE" id="PS01124"/>
    </source>
</evidence>
<dbReference type="EC" id="2.7.13.3" evidence="2"/>
<dbReference type="SUPFAM" id="SSF47384">
    <property type="entry name" value="Homodimeric domain of signal transducing histidine kinase"/>
    <property type="match status" value="1"/>
</dbReference>
<keyword evidence="8" id="KW-0902">Two-component regulatory system</keyword>
<dbReference type="Gene3D" id="2.130.10.10">
    <property type="entry name" value="YVTN repeat-like/Quinoprotein amine dehydrogenase"/>
    <property type="match status" value="2"/>
</dbReference>
<dbReference type="InterPro" id="IPR001789">
    <property type="entry name" value="Sig_transdc_resp-reg_receiver"/>
</dbReference>
<keyword evidence="3 12" id="KW-0597">Phosphoprotein</keyword>